<protein>
    <recommendedName>
        <fullName evidence="3">Fumarylacetoacetase-like C-terminal domain-containing protein</fullName>
    </recommendedName>
</protein>
<dbReference type="InterPro" id="IPR051121">
    <property type="entry name" value="FAH"/>
</dbReference>
<dbReference type="GO" id="GO:0044281">
    <property type="term" value="P:small molecule metabolic process"/>
    <property type="evidence" value="ECO:0007669"/>
    <property type="project" value="UniProtKB-ARBA"/>
</dbReference>
<dbReference type="PANTHER" id="PTHR42796">
    <property type="entry name" value="FUMARYLACETOACETATE HYDROLASE DOMAIN-CONTAINING PROTEIN 2A-RELATED"/>
    <property type="match status" value="1"/>
</dbReference>
<name>A0A6S6Y7L2_9PROT</name>
<accession>A0A6S6Y7L2</accession>
<dbReference type="EMBL" id="LR778301">
    <property type="protein sequence ID" value="CAB1368428.1"/>
    <property type="molecule type" value="Genomic_DNA"/>
</dbReference>
<feature type="domain" description="Fumarylacetoacetase-like C-terminal" evidence="3">
    <location>
        <begin position="85"/>
        <end position="302"/>
    </location>
</feature>
<dbReference type="InterPro" id="IPR011234">
    <property type="entry name" value="Fumarylacetoacetase-like_C"/>
</dbReference>
<evidence type="ECO:0000256" key="2">
    <source>
        <dbReference type="ARBA" id="ARBA00022723"/>
    </source>
</evidence>
<dbReference type="PANTHER" id="PTHR42796:SF4">
    <property type="entry name" value="FUMARYLACETOACETATE HYDROLASE DOMAIN-CONTAINING PROTEIN 2A"/>
    <property type="match status" value="1"/>
</dbReference>
<dbReference type="Gene3D" id="3.90.850.10">
    <property type="entry name" value="Fumarylacetoacetase-like, C-terminal domain"/>
    <property type="match status" value="1"/>
</dbReference>
<evidence type="ECO:0000313" key="5">
    <source>
        <dbReference type="Proteomes" id="UP000515733"/>
    </source>
</evidence>
<dbReference type="RefSeq" id="WP_145771651.1">
    <property type="nucleotide sequence ID" value="NZ_LR778301.1"/>
</dbReference>
<evidence type="ECO:0000256" key="1">
    <source>
        <dbReference type="ARBA" id="ARBA00010211"/>
    </source>
</evidence>
<dbReference type="SUPFAM" id="SSF56529">
    <property type="entry name" value="FAH"/>
    <property type="match status" value="1"/>
</dbReference>
<dbReference type="InterPro" id="IPR036663">
    <property type="entry name" value="Fumarylacetoacetase_C_sf"/>
</dbReference>
<dbReference type="AlphaFoldDB" id="A0A6S6Y7L2"/>
<evidence type="ECO:0000313" key="4">
    <source>
        <dbReference type="EMBL" id="CAB1368428.1"/>
    </source>
</evidence>
<reference evidence="4 5" key="1">
    <citation type="submission" date="2020-03" db="EMBL/GenBank/DDBJ databases">
        <authorList>
            <consortium name="Genoscope - CEA"/>
            <person name="William W."/>
        </authorList>
    </citation>
    <scope>NUCLEOTIDE SEQUENCE [LARGE SCALE GENOMIC DNA]</scope>
    <source>
        <strain evidence="5">DSM 16959</strain>
    </source>
</reference>
<gene>
    <name evidence="4" type="ORF">DENOEST_1263</name>
</gene>
<keyword evidence="2" id="KW-0479">Metal-binding</keyword>
<comment type="similarity">
    <text evidence="1">Belongs to the FAH family.</text>
</comment>
<dbReference type="KEGG" id="doe:DENOEST_1263"/>
<sequence>MKLASFKIKSSGKATIGVVLADGGYLDLHGATNGELPARMIDFLELGESAMARARAVAAQAALGRSNVIPANDVELQAPVPRPGKIMHTSCNFPAHLSELTTWKEPEWQSHNWGEFHFEHPTGFLEAPSSVVPTGASVQVPHFTKQLDYEIEVGIIIGKKAFRVSPEEALNYVAGLTIFNDLSARDIQAREHSNKVILLGKSFDGSCPLGPHLVTLDEVGDVNNLAMVLTLNGEERQSSNTGNVIYKIADMVSWWSNITLEPGDVITSGSPPGVIAGRKDASYLKGGDRIDCNVEKLGTLTTFIVE</sequence>
<dbReference type="Proteomes" id="UP000515733">
    <property type="component" value="Chromosome"/>
</dbReference>
<organism evidence="4 5">
    <name type="scientific">Denitratisoma oestradiolicum</name>
    <dbReference type="NCBI Taxonomy" id="311182"/>
    <lineage>
        <taxon>Bacteria</taxon>
        <taxon>Pseudomonadati</taxon>
        <taxon>Pseudomonadota</taxon>
        <taxon>Betaproteobacteria</taxon>
        <taxon>Nitrosomonadales</taxon>
        <taxon>Sterolibacteriaceae</taxon>
        <taxon>Denitratisoma</taxon>
    </lineage>
</organism>
<dbReference type="OrthoDB" id="9805307at2"/>
<proteinExistence type="inferred from homology"/>
<dbReference type="GO" id="GO:0003824">
    <property type="term" value="F:catalytic activity"/>
    <property type="evidence" value="ECO:0007669"/>
    <property type="project" value="InterPro"/>
</dbReference>
<keyword evidence="5" id="KW-1185">Reference proteome</keyword>
<dbReference type="Pfam" id="PF01557">
    <property type="entry name" value="FAA_hydrolase"/>
    <property type="match status" value="1"/>
</dbReference>
<dbReference type="GO" id="GO:0046872">
    <property type="term" value="F:metal ion binding"/>
    <property type="evidence" value="ECO:0007669"/>
    <property type="project" value="UniProtKB-KW"/>
</dbReference>
<evidence type="ECO:0000259" key="3">
    <source>
        <dbReference type="Pfam" id="PF01557"/>
    </source>
</evidence>